<dbReference type="STRING" id="2163413.A0A4P6XR16"/>
<feature type="binding site" evidence="6">
    <location>
        <begin position="46"/>
        <end position="47"/>
    </location>
    <ligand>
        <name>FAD</name>
        <dbReference type="ChEBI" id="CHEBI:57692"/>
    </ligand>
</feature>
<evidence type="ECO:0000256" key="6">
    <source>
        <dbReference type="PIRSR" id="PIRSR000189-1"/>
    </source>
</evidence>
<sequence>MSVPVVVVGAGVIGLTAALKLKQSNNSLDVTVVATFLPGDNDITYTSPYAGANWQSFASPNEKFLQEIDIEAYREFGNLADDPRSGIWRKENTLYYTQIALDRAGGDKTKFVPWFKPISNGRELDNTELLPGTVCGREFDGFVISVPTYLPYLVQRCLESGVIIKRVLKITNIEHARNLHNSGKKARFVINCAGMFASKFAGVDDSSENYVVRGQVLVVRNAISKIQIVCGFEHPDEELYVFPRKEGGAIIGGSFFKNNHDPVEDKALTQRILDRATTYLPELIDEKMHGNKPYIDVVKVNVGLRPFREDGPRIEKDPKKKWLIHGYGAGGGGYQGSYGFAKKIVELVNENISTPRL</sequence>
<evidence type="ECO:0000256" key="3">
    <source>
        <dbReference type="ARBA" id="ARBA00022630"/>
    </source>
</evidence>
<gene>
    <name evidence="8" type="primary">MPUL0E02340</name>
    <name evidence="8" type="ORF">METSCH_E02340</name>
</gene>
<comment type="cofactor">
    <cofactor evidence="1 6">
        <name>FAD</name>
        <dbReference type="ChEBI" id="CHEBI:57692"/>
    </cofactor>
</comment>
<proteinExistence type="inferred from homology"/>
<feature type="binding site" evidence="6">
    <location>
        <position position="55"/>
    </location>
    <ligand>
        <name>D-dopa</name>
        <dbReference type="ChEBI" id="CHEBI:149689"/>
    </ligand>
</feature>
<evidence type="ECO:0000256" key="5">
    <source>
        <dbReference type="ARBA" id="ARBA00023002"/>
    </source>
</evidence>
<dbReference type="GO" id="GO:0005737">
    <property type="term" value="C:cytoplasm"/>
    <property type="evidence" value="ECO:0007669"/>
    <property type="project" value="TreeGrafter"/>
</dbReference>
<evidence type="ECO:0000313" key="9">
    <source>
        <dbReference type="Proteomes" id="UP000292447"/>
    </source>
</evidence>
<dbReference type="PANTHER" id="PTHR11530">
    <property type="entry name" value="D-AMINO ACID OXIDASE"/>
    <property type="match status" value="1"/>
</dbReference>
<dbReference type="InterPro" id="IPR006076">
    <property type="entry name" value="FAD-dep_OxRdtase"/>
</dbReference>
<dbReference type="InterPro" id="IPR023209">
    <property type="entry name" value="DAO"/>
</dbReference>
<dbReference type="SUPFAM" id="SSF54373">
    <property type="entry name" value="FAD-linked reductases, C-terminal domain"/>
    <property type="match status" value="1"/>
</dbReference>
<keyword evidence="3" id="KW-0285">Flavoprotein</keyword>
<dbReference type="Proteomes" id="UP000292447">
    <property type="component" value="Chromosome V"/>
</dbReference>
<evidence type="ECO:0000313" key="8">
    <source>
        <dbReference type="EMBL" id="QBM89997.1"/>
    </source>
</evidence>
<dbReference type="GO" id="GO:0003884">
    <property type="term" value="F:D-amino-acid oxidase activity"/>
    <property type="evidence" value="ECO:0007669"/>
    <property type="project" value="InterPro"/>
</dbReference>
<reference evidence="9" key="1">
    <citation type="submission" date="2019-03" db="EMBL/GenBank/DDBJ databases">
        <title>Snf2 controls pulcherriminic acid biosynthesis and connects pigmentation and antifungal activity of the yeast Metschnikowia pulcherrima.</title>
        <authorList>
            <person name="Gore-Lloyd D."/>
            <person name="Sumann I."/>
            <person name="Brachmann A.O."/>
            <person name="Schneeberger K."/>
            <person name="Ortiz-Merino R.A."/>
            <person name="Moreno-Beltran M."/>
            <person name="Schlaefli M."/>
            <person name="Kirner P."/>
            <person name="Santos Kron A."/>
            <person name="Wolfe K.H."/>
            <person name="Piel J."/>
            <person name="Ahrens C.H."/>
            <person name="Henk D."/>
            <person name="Freimoser F.M."/>
        </authorList>
    </citation>
    <scope>NUCLEOTIDE SEQUENCE [LARGE SCALE GENOMIC DNA]</scope>
    <source>
        <strain evidence="9">APC 1.2</strain>
    </source>
</reference>
<dbReference type="PANTHER" id="PTHR11530:SF16">
    <property type="entry name" value="D-AMINO ACID OXIDASE (AFU_ORTHOLOGUE AFUA_5G11290)"/>
    <property type="match status" value="1"/>
</dbReference>
<feature type="binding site" evidence="6">
    <location>
        <position position="331"/>
    </location>
    <ligand>
        <name>D-dopa</name>
        <dbReference type="ChEBI" id="CHEBI:149689"/>
    </ligand>
</feature>
<dbReference type="GO" id="GO:0071949">
    <property type="term" value="F:FAD binding"/>
    <property type="evidence" value="ECO:0007669"/>
    <property type="project" value="InterPro"/>
</dbReference>
<dbReference type="Pfam" id="PF01266">
    <property type="entry name" value="DAO"/>
    <property type="match status" value="1"/>
</dbReference>
<dbReference type="PIRSF" id="PIRSF000189">
    <property type="entry name" value="D-aa_oxidase"/>
    <property type="match status" value="1"/>
</dbReference>
<dbReference type="Gene3D" id="3.40.50.720">
    <property type="entry name" value="NAD(P)-binding Rossmann-like Domain"/>
    <property type="match status" value="1"/>
</dbReference>
<accession>A0A4P6XR16</accession>
<evidence type="ECO:0000259" key="7">
    <source>
        <dbReference type="Pfam" id="PF01266"/>
    </source>
</evidence>
<dbReference type="GO" id="GO:0019478">
    <property type="term" value="P:D-amino acid catabolic process"/>
    <property type="evidence" value="ECO:0007669"/>
    <property type="project" value="TreeGrafter"/>
</dbReference>
<keyword evidence="5" id="KW-0560">Oxidoreductase</keyword>
<evidence type="ECO:0000256" key="1">
    <source>
        <dbReference type="ARBA" id="ARBA00001974"/>
    </source>
</evidence>
<comment type="similarity">
    <text evidence="2">Belongs to the DAMOX/DASOX family.</text>
</comment>
<organism evidence="8 9">
    <name type="scientific">Metschnikowia aff. pulcherrima</name>
    <dbReference type="NCBI Taxonomy" id="2163413"/>
    <lineage>
        <taxon>Eukaryota</taxon>
        <taxon>Fungi</taxon>
        <taxon>Dikarya</taxon>
        <taxon>Ascomycota</taxon>
        <taxon>Saccharomycotina</taxon>
        <taxon>Pichiomycetes</taxon>
        <taxon>Metschnikowiaceae</taxon>
        <taxon>Metschnikowia</taxon>
    </lineage>
</organism>
<keyword evidence="4 6" id="KW-0274">FAD</keyword>
<dbReference type="AlphaFoldDB" id="A0A4P6XR16"/>
<dbReference type="SUPFAM" id="SSF51971">
    <property type="entry name" value="Nucleotide-binding domain"/>
    <property type="match status" value="1"/>
</dbReference>
<keyword evidence="9" id="KW-1185">Reference proteome</keyword>
<dbReference type="Gene3D" id="3.30.9.10">
    <property type="entry name" value="D-Amino Acid Oxidase, subunit A, domain 2"/>
    <property type="match status" value="1"/>
</dbReference>
<evidence type="ECO:0000256" key="4">
    <source>
        <dbReference type="ARBA" id="ARBA00022827"/>
    </source>
</evidence>
<name>A0A4P6XR16_9ASCO</name>
<protein>
    <submittedName>
        <fullName evidence="8">D-amino-acid:oxygen oxidoreductase deaminating</fullName>
    </submittedName>
</protein>
<dbReference type="EMBL" id="CP034460">
    <property type="protein sequence ID" value="QBM89997.1"/>
    <property type="molecule type" value="Genomic_DNA"/>
</dbReference>
<feature type="domain" description="FAD dependent oxidoreductase" evidence="7">
    <location>
        <begin position="5"/>
        <end position="347"/>
    </location>
</feature>
<evidence type="ECO:0000256" key="2">
    <source>
        <dbReference type="ARBA" id="ARBA00006730"/>
    </source>
</evidence>